<protein>
    <submittedName>
        <fullName evidence="3">Transposase</fullName>
    </submittedName>
</protein>
<dbReference type="SUPFAM" id="SSF52540">
    <property type="entry name" value="P-loop containing nucleoside triphosphate hydrolases"/>
    <property type="match status" value="1"/>
</dbReference>
<reference evidence="1 2" key="2">
    <citation type="submission" date="2018-10" db="EMBL/GenBank/DDBJ databases">
        <authorList>
            <consortium name="Pathogen Informatics"/>
        </authorList>
    </citation>
    <scope>NUCLEOTIDE SEQUENCE [LARGE SCALE GENOMIC DNA]</scope>
</reference>
<evidence type="ECO:0000313" key="1">
    <source>
        <dbReference type="EMBL" id="VDD92116.1"/>
    </source>
</evidence>
<dbReference type="EMBL" id="UXUI01008680">
    <property type="protein sequence ID" value="VDD92116.1"/>
    <property type="molecule type" value="Genomic_DNA"/>
</dbReference>
<evidence type="ECO:0000313" key="3">
    <source>
        <dbReference type="WBParaSite" id="EVEC_0000734601-mRNA-1"/>
    </source>
</evidence>
<reference evidence="3" key="1">
    <citation type="submission" date="2017-02" db="UniProtKB">
        <authorList>
            <consortium name="WormBaseParasite"/>
        </authorList>
    </citation>
    <scope>IDENTIFICATION</scope>
</reference>
<evidence type="ECO:0000313" key="2">
    <source>
        <dbReference type="Proteomes" id="UP000274131"/>
    </source>
</evidence>
<organism evidence="3">
    <name type="scientific">Enterobius vermicularis</name>
    <name type="common">Human pinworm</name>
    <dbReference type="NCBI Taxonomy" id="51028"/>
    <lineage>
        <taxon>Eukaryota</taxon>
        <taxon>Metazoa</taxon>
        <taxon>Ecdysozoa</taxon>
        <taxon>Nematoda</taxon>
        <taxon>Chromadorea</taxon>
        <taxon>Rhabditida</taxon>
        <taxon>Spirurina</taxon>
        <taxon>Oxyuridomorpha</taxon>
        <taxon>Oxyuroidea</taxon>
        <taxon>Oxyuridae</taxon>
        <taxon>Enterobius</taxon>
    </lineage>
</organism>
<dbReference type="InterPro" id="IPR027417">
    <property type="entry name" value="P-loop_NTPase"/>
</dbReference>
<keyword evidence="2" id="KW-1185">Reference proteome</keyword>
<dbReference type="STRING" id="51028.A0A0N4VA63"/>
<dbReference type="SMART" id="SM00015">
    <property type="entry name" value="IQ"/>
    <property type="match status" value="2"/>
</dbReference>
<dbReference type="CDD" id="cd23767">
    <property type="entry name" value="IQCD"/>
    <property type="match status" value="1"/>
</dbReference>
<dbReference type="OrthoDB" id="2148418at2759"/>
<dbReference type="InterPro" id="IPR000048">
    <property type="entry name" value="IQ_motif_EF-hand-BS"/>
</dbReference>
<gene>
    <name evidence="1" type="ORF">EVEC_LOCUS6867</name>
</gene>
<dbReference type="PROSITE" id="PS50096">
    <property type="entry name" value="IQ"/>
    <property type="match status" value="2"/>
</dbReference>
<dbReference type="AlphaFoldDB" id="A0A0N4VA63"/>
<dbReference type="Pfam" id="PF00612">
    <property type="entry name" value="IQ"/>
    <property type="match status" value="2"/>
</dbReference>
<dbReference type="Proteomes" id="UP000274131">
    <property type="component" value="Unassembled WGS sequence"/>
</dbReference>
<dbReference type="WBParaSite" id="EVEC_0000734601-mRNA-1">
    <property type="protein sequence ID" value="EVEC_0000734601-mRNA-1"/>
    <property type="gene ID" value="EVEC_0000734601"/>
</dbReference>
<accession>A0A0N4VA63</accession>
<sequence>MEDDKRNKAANTIQRYYRGYRDRQQVKELREQQRHSKAAVIIQSQVRGYLARRQFEQLRKNSKDEVVSRL</sequence>
<proteinExistence type="predicted"/>
<name>A0A0N4VA63_ENTVE</name>
<dbReference type="Gene3D" id="1.20.5.190">
    <property type="match status" value="1"/>
</dbReference>